<feature type="compositionally biased region" description="Basic and acidic residues" evidence="1">
    <location>
        <begin position="23"/>
        <end position="59"/>
    </location>
</feature>
<feature type="compositionally biased region" description="Basic residues" evidence="1">
    <location>
        <begin position="311"/>
        <end position="324"/>
    </location>
</feature>
<name>A0AAD3H0S5_9STRA</name>
<feature type="compositionally biased region" description="Basic residues" evidence="1">
    <location>
        <begin position="361"/>
        <end position="380"/>
    </location>
</feature>
<dbReference type="PANTHER" id="PTHR13151:SF2">
    <property type="entry name" value="COREPRESSOR INTERACTING WITH RBPJ 1"/>
    <property type="match status" value="1"/>
</dbReference>
<proteinExistence type="predicted"/>
<dbReference type="GO" id="GO:0005634">
    <property type="term" value="C:nucleus"/>
    <property type="evidence" value="ECO:0007669"/>
    <property type="project" value="TreeGrafter"/>
</dbReference>
<accession>A0AAD3H0S5</accession>
<feature type="compositionally biased region" description="Polar residues" evidence="1">
    <location>
        <begin position="253"/>
        <end position="265"/>
    </location>
</feature>
<feature type="region of interest" description="Disordered" evidence="1">
    <location>
        <begin position="253"/>
        <end position="388"/>
    </location>
</feature>
<dbReference type="GO" id="GO:0003714">
    <property type="term" value="F:transcription corepressor activity"/>
    <property type="evidence" value="ECO:0007669"/>
    <property type="project" value="InterPro"/>
</dbReference>
<feature type="compositionally biased region" description="Basic and acidic residues" evidence="1">
    <location>
        <begin position="325"/>
        <end position="360"/>
    </location>
</feature>
<gene>
    <name evidence="3" type="ORF">CTEN210_02138</name>
</gene>
<dbReference type="SMART" id="SM01083">
    <property type="entry name" value="Cir_N"/>
    <property type="match status" value="1"/>
</dbReference>
<dbReference type="Pfam" id="PF10197">
    <property type="entry name" value="Cir_N"/>
    <property type="match status" value="1"/>
</dbReference>
<comment type="caution">
    <text evidence="3">The sequence shown here is derived from an EMBL/GenBank/DDBJ whole genome shotgun (WGS) entry which is preliminary data.</text>
</comment>
<evidence type="ECO:0000259" key="2">
    <source>
        <dbReference type="SMART" id="SM01083"/>
    </source>
</evidence>
<feature type="compositionally biased region" description="Basic and acidic residues" evidence="1">
    <location>
        <begin position="267"/>
        <end position="310"/>
    </location>
</feature>
<sequence>MVQGLKFLSKKSFNPQNLSNQKRTWEREQEQKREEARLRERERQLVIERDHEELARSRDGTSGGQKASLRFMYDQPSSLDAKKKDDELEGINDSTKSNGDEVESFRKAGDDDAAAAFRRMLAGVHEEQEEKESETANDLGSSLIISGSTAEANATEQKRELTQLEKAVGKRNGMSSLTYEEQISRFPQLKNAPIAIKRKGKGEEDDPKTNLNFKPLGAQIRNVRCLACKIWGHQKGDRECKLSGWDPFSSSSMNAMSAIPSSSIMPDSKRPANGEKQDDHGYYGPSKTEDRERKRQNRYHSDSDSEDSRDRQRRRKKKSSRRKDSRRDRSDRKRTKSERSRRRDYDSDHSSDFSRDYERRRRDRKRKKEKRRRRDSRSRSRSPSSRSR</sequence>
<evidence type="ECO:0000313" key="4">
    <source>
        <dbReference type="Proteomes" id="UP001054902"/>
    </source>
</evidence>
<dbReference type="Proteomes" id="UP001054902">
    <property type="component" value="Unassembled WGS sequence"/>
</dbReference>
<dbReference type="AlphaFoldDB" id="A0AAD3H0S5"/>
<protein>
    <recommendedName>
        <fullName evidence="2">CBF1-interacting co-repressor CIR N-terminal domain-containing protein</fullName>
    </recommendedName>
</protein>
<feature type="region of interest" description="Disordered" evidence="1">
    <location>
        <begin position="190"/>
        <end position="210"/>
    </location>
</feature>
<evidence type="ECO:0000313" key="3">
    <source>
        <dbReference type="EMBL" id="GFH45664.1"/>
    </source>
</evidence>
<dbReference type="EMBL" id="BLLK01000022">
    <property type="protein sequence ID" value="GFH45664.1"/>
    <property type="molecule type" value="Genomic_DNA"/>
</dbReference>
<dbReference type="InterPro" id="IPR019339">
    <property type="entry name" value="CIR_N_dom"/>
</dbReference>
<evidence type="ECO:0000256" key="1">
    <source>
        <dbReference type="SAM" id="MobiDB-lite"/>
    </source>
</evidence>
<dbReference type="InterPro" id="IPR040014">
    <property type="entry name" value="CIR1"/>
</dbReference>
<feature type="compositionally biased region" description="Polar residues" evidence="1">
    <location>
        <begin position="11"/>
        <end position="20"/>
    </location>
</feature>
<organism evidence="3 4">
    <name type="scientific">Chaetoceros tenuissimus</name>
    <dbReference type="NCBI Taxonomy" id="426638"/>
    <lineage>
        <taxon>Eukaryota</taxon>
        <taxon>Sar</taxon>
        <taxon>Stramenopiles</taxon>
        <taxon>Ochrophyta</taxon>
        <taxon>Bacillariophyta</taxon>
        <taxon>Coscinodiscophyceae</taxon>
        <taxon>Chaetocerotophycidae</taxon>
        <taxon>Chaetocerotales</taxon>
        <taxon>Chaetocerotaceae</taxon>
        <taxon>Chaetoceros</taxon>
    </lineage>
</organism>
<reference evidence="3 4" key="1">
    <citation type="journal article" date="2021" name="Sci. Rep.">
        <title>The genome of the diatom Chaetoceros tenuissimus carries an ancient integrated fragment of an extant virus.</title>
        <authorList>
            <person name="Hongo Y."/>
            <person name="Kimura K."/>
            <person name="Takaki Y."/>
            <person name="Yoshida Y."/>
            <person name="Baba S."/>
            <person name="Kobayashi G."/>
            <person name="Nagasaki K."/>
            <person name="Hano T."/>
            <person name="Tomaru Y."/>
        </authorList>
    </citation>
    <scope>NUCLEOTIDE SEQUENCE [LARGE SCALE GENOMIC DNA]</scope>
    <source>
        <strain evidence="3 4">NIES-3715</strain>
    </source>
</reference>
<keyword evidence="4" id="KW-1185">Reference proteome</keyword>
<feature type="compositionally biased region" description="Polar residues" evidence="1">
    <location>
        <begin position="136"/>
        <end position="155"/>
    </location>
</feature>
<feature type="region of interest" description="Disordered" evidence="1">
    <location>
        <begin position="1"/>
        <end position="158"/>
    </location>
</feature>
<feature type="domain" description="CBF1-interacting co-repressor CIR N-terminal" evidence="2">
    <location>
        <begin position="12"/>
        <end position="48"/>
    </location>
</feature>
<dbReference type="PANTHER" id="PTHR13151">
    <property type="entry name" value="CBF1 INTERACTING COREPRESSOR CIR"/>
    <property type="match status" value="1"/>
</dbReference>